<comment type="caution">
    <text evidence="1">The sequence shown here is derived from an EMBL/GenBank/DDBJ whole genome shotgun (WGS) entry which is preliminary data.</text>
</comment>
<protein>
    <submittedName>
        <fullName evidence="1">Uncharacterized protein</fullName>
    </submittedName>
</protein>
<evidence type="ECO:0000313" key="1">
    <source>
        <dbReference type="EMBL" id="KAI9919876.1"/>
    </source>
</evidence>
<evidence type="ECO:0000313" key="2">
    <source>
        <dbReference type="Proteomes" id="UP001163321"/>
    </source>
</evidence>
<proteinExistence type="predicted"/>
<gene>
    <name evidence="1" type="ORF">PsorP6_015958</name>
</gene>
<sequence>MHLPATPAVDAATGSNGTVPARTRSAAATSTQAQPNIILLNMESWRHLDVSVLGGAAKKARTGQIASTSWPRLVCCPSAWLHERLFECRGSLSLSLSWEEDWDTFRRTNGFEELVDDQRVRTMLHETRTRPTILFLGACTTTDHATEAAAHATKATSSMTSIPGNARHAPARHASANKEDGVSSLTVSSHDAVPRLAPPFNLVSRVIIHGRCRVSTSRGTLSLSTRYNKKDVDALYFSDARLGDFIQALRSKGLMKNTLVMIEGDHGYGRLEHDTHPSGVESGVWDEAPS</sequence>
<keyword evidence="2" id="KW-1185">Reference proteome</keyword>
<name>A0ACC0WPF4_9STRA</name>
<organism evidence="1 2">
    <name type="scientific">Peronosclerospora sorghi</name>
    <dbReference type="NCBI Taxonomy" id="230839"/>
    <lineage>
        <taxon>Eukaryota</taxon>
        <taxon>Sar</taxon>
        <taxon>Stramenopiles</taxon>
        <taxon>Oomycota</taxon>
        <taxon>Peronosporomycetes</taxon>
        <taxon>Peronosporales</taxon>
        <taxon>Peronosporaceae</taxon>
        <taxon>Peronosclerospora</taxon>
    </lineage>
</organism>
<accession>A0ACC0WPF4</accession>
<dbReference type="Proteomes" id="UP001163321">
    <property type="component" value="Chromosome 10"/>
</dbReference>
<reference evidence="1 2" key="1">
    <citation type="journal article" date="2022" name="bioRxiv">
        <title>The genome of the oomycete Peronosclerospora sorghi, a cosmopolitan pathogen of maize and sorghum, is inflated with dispersed pseudogenes.</title>
        <authorList>
            <person name="Fletcher K."/>
            <person name="Martin F."/>
            <person name="Isakeit T."/>
            <person name="Cavanaugh K."/>
            <person name="Magill C."/>
            <person name="Michelmore R."/>
        </authorList>
    </citation>
    <scope>NUCLEOTIDE SEQUENCE [LARGE SCALE GENOMIC DNA]</scope>
    <source>
        <strain evidence="1">P6</strain>
    </source>
</reference>
<dbReference type="EMBL" id="CM047589">
    <property type="protein sequence ID" value="KAI9919876.1"/>
    <property type="molecule type" value="Genomic_DNA"/>
</dbReference>